<comment type="subcellular location">
    <subcellularLocation>
        <location evidence="1">Membrane</location>
        <topology evidence="1">Multi-pass membrane protein</topology>
    </subcellularLocation>
</comment>
<feature type="transmembrane region" description="Helical" evidence="5">
    <location>
        <begin position="475"/>
        <end position="495"/>
    </location>
</feature>
<dbReference type="STRING" id="1051891.A0A0C3LJ03"/>
<proteinExistence type="predicted"/>
<feature type="transmembrane region" description="Helical" evidence="5">
    <location>
        <begin position="248"/>
        <end position="271"/>
    </location>
</feature>
<feature type="transmembrane region" description="Helical" evidence="5">
    <location>
        <begin position="277"/>
        <end position="297"/>
    </location>
</feature>
<evidence type="ECO:0000256" key="5">
    <source>
        <dbReference type="SAM" id="Phobius"/>
    </source>
</evidence>
<dbReference type="EMBL" id="KN822945">
    <property type="protein sequence ID" value="KIO33998.1"/>
    <property type="molecule type" value="Genomic_DNA"/>
</dbReference>
<feature type="transmembrane region" description="Helical" evidence="5">
    <location>
        <begin position="387"/>
        <end position="411"/>
    </location>
</feature>
<protein>
    <submittedName>
        <fullName evidence="6">Uncharacterized protein</fullName>
    </submittedName>
</protein>
<dbReference type="Pfam" id="PF04479">
    <property type="entry name" value="RTA1"/>
    <property type="match status" value="2"/>
</dbReference>
<evidence type="ECO:0000256" key="1">
    <source>
        <dbReference type="ARBA" id="ARBA00004141"/>
    </source>
</evidence>
<sequence length="554" mass="62080">MSFIGSEYGLINHNKITKIFVGADILEILTQAGGAALLAGAQGNIDRMKKARDLLLAGLSLQVVTFGIFVFIAIAYDWRSSRAEALKPYQSEMKHMRKLWYAFYVGAVLITGRSIYRTAEFAEVSFESGHATPDGYALTHEWPLYVFDSLPIFLSVLAFNVFHPGQFLPIRKGAMIGGKIDIPAAGFETQQQRALTQIFSTQTPTQVFTYSPFTLRNALLDDRERSDEIWLVNTNDSGNDSHYPYTPVTWAAVLFAILFGMTLVVHAYQIFRYKTGYMWVMIVAIAMEVIGFITRVISIHLTDALWPVVIAQTGLVVAPAFLAAQDYMIVGRVMSYVGKEYGYINHTKITKIFVGADVFAILTQSSGGALLASANGDIDKMKLAQKVLLFGLALQVITFGIFAFVAIAFDVRSSRSPALRVFKEEMKSMRKLWFAFYVGSVLITARSIYRTIEFGDIKFTPGARDAQGYTYTHEWPMYAFDSILIFISVVFFSIWHPGHWLPARKGLRMDGAYEEISEGRKYICCGPRKEPSYHTPAAMTGDNVEVALHPVRRR</sequence>
<dbReference type="OrthoDB" id="3358017at2759"/>
<dbReference type="PANTHER" id="PTHR31465:SF28">
    <property type="entry name" value="DOMAIN PROTEIN, PUTATIVE-RELATED"/>
    <property type="match status" value="1"/>
</dbReference>
<organism evidence="6 7">
    <name type="scientific">Tulasnella calospora MUT 4182</name>
    <dbReference type="NCBI Taxonomy" id="1051891"/>
    <lineage>
        <taxon>Eukaryota</taxon>
        <taxon>Fungi</taxon>
        <taxon>Dikarya</taxon>
        <taxon>Basidiomycota</taxon>
        <taxon>Agaricomycotina</taxon>
        <taxon>Agaricomycetes</taxon>
        <taxon>Cantharellales</taxon>
        <taxon>Tulasnellaceae</taxon>
        <taxon>Tulasnella</taxon>
    </lineage>
</organism>
<name>A0A0C3LJ03_9AGAM</name>
<feature type="transmembrane region" description="Helical" evidence="5">
    <location>
        <begin position="54"/>
        <end position="78"/>
    </location>
</feature>
<dbReference type="InterPro" id="IPR007568">
    <property type="entry name" value="RTA1"/>
</dbReference>
<feature type="transmembrane region" description="Helical" evidence="5">
    <location>
        <begin position="99"/>
        <end position="116"/>
    </location>
</feature>
<evidence type="ECO:0000256" key="3">
    <source>
        <dbReference type="ARBA" id="ARBA00022989"/>
    </source>
</evidence>
<dbReference type="PANTHER" id="PTHR31465">
    <property type="entry name" value="PROTEIN RTA1-RELATED"/>
    <property type="match status" value="1"/>
</dbReference>
<keyword evidence="3 5" id="KW-1133">Transmembrane helix</keyword>
<reference evidence="7" key="2">
    <citation type="submission" date="2015-01" db="EMBL/GenBank/DDBJ databases">
        <title>Evolutionary Origins and Diversification of the Mycorrhizal Mutualists.</title>
        <authorList>
            <consortium name="DOE Joint Genome Institute"/>
            <consortium name="Mycorrhizal Genomics Consortium"/>
            <person name="Kohler A."/>
            <person name="Kuo A."/>
            <person name="Nagy L.G."/>
            <person name="Floudas D."/>
            <person name="Copeland A."/>
            <person name="Barry K.W."/>
            <person name="Cichocki N."/>
            <person name="Veneault-Fourrey C."/>
            <person name="LaButti K."/>
            <person name="Lindquist E.A."/>
            <person name="Lipzen A."/>
            <person name="Lundell T."/>
            <person name="Morin E."/>
            <person name="Murat C."/>
            <person name="Riley R."/>
            <person name="Ohm R."/>
            <person name="Sun H."/>
            <person name="Tunlid A."/>
            <person name="Henrissat B."/>
            <person name="Grigoriev I.V."/>
            <person name="Hibbett D.S."/>
            <person name="Martin F."/>
        </authorList>
    </citation>
    <scope>NUCLEOTIDE SEQUENCE [LARGE SCALE GENOMIC DNA]</scope>
    <source>
        <strain evidence="7">MUT 4182</strain>
    </source>
</reference>
<reference evidence="6 7" key="1">
    <citation type="submission" date="2014-04" db="EMBL/GenBank/DDBJ databases">
        <authorList>
            <consortium name="DOE Joint Genome Institute"/>
            <person name="Kuo A."/>
            <person name="Girlanda M."/>
            <person name="Perotto S."/>
            <person name="Kohler A."/>
            <person name="Nagy L.G."/>
            <person name="Floudas D."/>
            <person name="Copeland A."/>
            <person name="Barry K.W."/>
            <person name="Cichocki N."/>
            <person name="Veneault-Fourrey C."/>
            <person name="LaButti K."/>
            <person name="Lindquist E.A."/>
            <person name="Lipzen A."/>
            <person name="Lundell T."/>
            <person name="Morin E."/>
            <person name="Murat C."/>
            <person name="Sun H."/>
            <person name="Tunlid A."/>
            <person name="Henrissat B."/>
            <person name="Grigoriev I.V."/>
            <person name="Hibbett D.S."/>
            <person name="Martin F."/>
            <person name="Nordberg H.P."/>
            <person name="Cantor M.N."/>
            <person name="Hua S.X."/>
        </authorList>
    </citation>
    <scope>NUCLEOTIDE SEQUENCE [LARGE SCALE GENOMIC DNA]</scope>
    <source>
        <strain evidence="6 7">MUT 4182</strain>
    </source>
</reference>
<keyword evidence="7" id="KW-1185">Reference proteome</keyword>
<feature type="transmembrane region" description="Helical" evidence="5">
    <location>
        <begin position="432"/>
        <end position="449"/>
    </location>
</feature>
<dbReference type="GO" id="GO:0016020">
    <property type="term" value="C:membrane"/>
    <property type="evidence" value="ECO:0007669"/>
    <property type="project" value="UniProtKB-SubCell"/>
</dbReference>
<evidence type="ECO:0000256" key="4">
    <source>
        <dbReference type="ARBA" id="ARBA00023136"/>
    </source>
</evidence>
<evidence type="ECO:0000256" key="2">
    <source>
        <dbReference type="ARBA" id="ARBA00022692"/>
    </source>
</evidence>
<feature type="transmembrane region" description="Helical" evidence="5">
    <location>
        <begin position="304"/>
        <end position="324"/>
    </location>
</feature>
<keyword evidence="2 5" id="KW-0812">Transmembrane</keyword>
<evidence type="ECO:0000313" key="7">
    <source>
        <dbReference type="Proteomes" id="UP000054248"/>
    </source>
</evidence>
<accession>A0A0C3LJ03</accession>
<dbReference type="HOGENOM" id="CLU_491916_0_0_1"/>
<dbReference type="Proteomes" id="UP000054248">
    <property type="component" value="Unassembled WGS sequence"/>
</dbReference>
<gene>
    <name evidence="6" type="ORF">M407DRAFT_17255</name>
</gene>
<evidence type="ECO:0000313" key="6">
    <source>
        <dbReference type="EMBL" id="KIO33998.1"/>
    </source>
</evidence>
<dbReference type="AlphaFoldDB" id="A0A0C3LJ03"/>
<keyword evidence="4 5" id="KW-0472">Membrane</keyword>